<dbReference type="AlphaFoldDB" id="A0A0U5BAI7"/>
<sequence length="128" mass="13513">MPGGTTSNLYTYFAKANLSLSVIVTVMTTLAAILLTPLLLLVYGGALAGDIEIPLGNVVVSLILLILPVVIGMAMRRWTANVDGALEVLGSVLGMVFILLLLVTWVPGNWPLLIATPWQVYVGAIALP</sequence>
<evidence type="ECO:0000256" key="5">
    <source>
        <dbReference type="SAM" id="Phobius"/>
    </source>
</evidence>
<proteinExistence type="predicted"/>
<dbReference type="GO" id="GO:0016020">
    <property type="term" value="C:membrane"/>
    <property type="evidence" value="ECO:0007669"/>
    <property type="project" value="UniProtKB-SubCell"/>
</dbReference>
<feature type="transmembrane region" description="Helical" evidence="5">
    <location>
        <begin position="20"/>
        <end position="43"/>
    </location>
</feature>
<dbReference type="InterPro" id="IPR002657">
    <property type="entry name" value="BilAc:Na_symport/Acr3"/>
</dbReference>
<keyword evidence="3 5" id="KW-1133">Transmembrane helix</keyword>
<keyword evidence="2 5" id="KW-0812">Transmembrane</keyword>
<organism evidence="6 7">
    <name type="scientific">Microcella alkaliphila</name>
    <dbReference type="NCBI Taxonomy" id="279828"/>
    <lineage>
        <taxon>Bacteria</taxon>
        <taxon>Bacillati</taxon>
        <taxon>Actinomycetota</taxon>
        <taxon>Actinomycetes</taxon>
        <taxon>Micrococcales</taxon>
        <taxon>Microbacteriaceae</taxon>
        <taxon>Microcella</taxon>
    </lineage>
</organism>
<evidence type="ECO:0000256" key="3">
    <source>
        <dbReference type="ARBA" id="ARBA00022989"/>
    </source>
</evidence>
<gene>
    <name evidence="6" type="ORF">MalAC0309_0814</name>
</gene>
<reference evidence="6 7" key="2">
    <citation type="submission" date="2016-01" db="EMBL/GenBank/DDBJ databases">
        <title>Microcella alkaliphila JAM AC0309 whole genome shotgun sequence.</title>
        <authorList>
            <person name="Kurata A."/>
            <person name="Hirose Y."/>
            <person name="Kishimoto N."/>
            <person name="Kobayashi T."/>
        </authorList>
    </citation>
    <scope>NUCLEOTIDE SEQUENCE [LARGE SCALE GENOMIC DNA]</scope>
    <source>
        <strain evidence="6 7">JAM AC0309</strain>
    </source>
</reference>
<name>A0A0U5BAI7_9MICO</name>
<feature type="transmembrane region" description="Helical" evidence="5">
    <location>
        <begin position="55"/>
        <end position="74"/>
    </location>
</feature>
<dbReference type="InterPro" id="IPR038770">
    <property type="entry name" value="Na+/solute_symporter_sf"/>
</dbReference>
<evidence type="ECO:0000313" key="6">
    <source>
        <dbReference type="EMBL" id="BAU31681.1"/>
    </source>
</evidence>
<protein>
    <submittedName>
        <fullName evidence="6">Uncharacterized protein</fullName>
    </submittedName>
</protein>
<accession>A0A0U5BAI7</accession>
<evidence type="ECO:0000256" key="2">
    <source>
        <dbReference type="ARBA" id="ARBA00022692"/>
    </source>
</evidence>
<dbReference type="Gene3D" id="1.20.1530.20">
    <property type="match status" value="1"/>
</dbReference>
<evidence type="ECO:0000256" key="1">
    <source>
        <dbReference type="ARBA" id="ARBA00004141"/>
    </source>
</evidence>
<dbReference type="InterPro" id="IPR004710">
    <property type="entry name" value="Bilac:Na_transpt"/>
</dbReference>
<feature type="transmembrane region" description="Helical" evidence="5">
    <location>
        <begin position="86"/>
        <end position="106"/>
    </location>
</feature>
<reference evidence="7" key="1">
    <citation type="submission" date="2015-12" db="EMBL/GenBank/DDBJ databases">
        <authorList>
            <person name="Shamseldin A."/>
            <person name="Moawad H."/>
            <person name="Abd El-Rahim W.M."/>
            <person name="Sadowsky M.J."/>
        </authorList>
    </citation>
    <scope>NUCLEOTIDE SEQUENCE [LARGE SCALE GENOMIC DNA]</scope>
    <source>
        <strain evidence="7">JAM AC0309</strain>
    </source>
</reference>
<keyword evidence="4 5" id="KW-0472">Membrane</keyword>
<evidence type="ECO:0000256" key="4">
    <source>
        <dbReference type="ARBA" id="ARBA00023136"/>
    </source>
</evidence>
<evidence type="ECO:0000313" key="7">
    <source>
        <dbReference type="Proteomes" id="UP000218965"/>
    </source>
</evidence>
<dbReference type="Proteomes" id="UP000218965">
    <property type="component" value="Chromosome"/>
</dbReference>
<dbReference type="PANTHER" id="PTHR10361">
    <property type="entry name" value="SODIUM-BILE ACID COTRANSPORTER"/>
    <property type="match status" value="1"/>
</dbReference>
<dbReference type="PANTHER" id="PTHR10361:SF28">
    <property type="entry name" value="P3 PROTEIN-RELATED"/>
    <property type="match status" value="1"/>
</dbReference>
<dbReference type="Pfam" id="PF01758">
    <property type="entry name" value="SBF"/>
    <property type="match status" value="1"/>
</dbReference>
<dbReference type="EMBL" id="AP017315">
    <property type="protein sequence ID" value="BAU31681.1"/>
    <property type="molecule type" value="Genomic_DNA"/>
</dbReference>
<dbReference type="KEGG" id="malk:MalAC0309_0814"/>
<comment type="subcellular location">
    <subcellularLocation>
        <location evidence="1">Membrane</location>
        <topology evidence="1">Multi-pass membrane protein</topology>
    </subcellularLocation>
</comment>